<evidence type="ECO:0000256" key="2">
    <source>
        <dbReference type="ARBA" id="ARBA00005362"/>
    </source>
</evidence>
<reference evidence="9" key="1">
    <citation type="journal article" date="2019" name="Int. J. Syst. Evol. Microbiol.">
        <title>The Global Catalogue of Microorganisms (GCM) 10K type strain sequencing project: providing services to taxonomists for standard genome sequencing and annotation.</title>
        <authorList>
            <consortium name="The Broad Institute Genomics Platform"/>
            <consortium name="The Broad Institute Genome Sequencing Center for Infectious Disease"/>
            <person name="Wu L."/>
            <person name="Ma J."/>
        </authorList>
    </citation>
    <scope>NUCLEOTIDE SEQUENCE [LARGE SCALE GENOMIC DNA]</scope>
    <source>
        <strain evidence="9">JCM 13378</strain>
    </source>
</reference>
<keyword evidence="5 7" id="KW-1133">Transmembrane helix</keyword>
<dbReference type="Pfam" id="PF10144">
    <property type="entry name" value="SMP_2"/>
    <property type="match status" value="1"/>
</dbReference>
<keyword evidence="9" id="KW-1185">Reference proteome</keyword>
<dbReference type="Proteomes" id="UP001501757">
    <property type="component" value="Unassembled WGS sequence"/>
</dbReference>
<dbReference type="EMBL" id="BAAAEI010000021">
    <property type="protein sequence ID" value="GAA0366406.1"/>
    <property type="molecule type" value="Genomic_DNA"/>
</dbReference>
<evidence type="ECO:0000313" key="8">
    <source>
        <dbReference type="EMBL" id="GAA0366406.1"/>
    </source>
</evidence>
<keyword evidence="6 7" id="KW-0472">Membrane</keyword>
<organism evidence="8 9">
    <name type="scientific">Bowmanella denitrificans</name>
    <dbReference type="NCBI Taxonomy" id="366582"/>
    <lineage>
        <taxon>Bacteria</taxon>
        <taxon>Pseudomonadati</taxon>
        <taxon>Pseudomonadota</taxon>
        <taxon>Gammaproteobacteria</taxon>
        <taxon>Alteromonadales</taxon>
        <taxon>Alteromonadaceae</taxon>
        <taxon>Bowmanella</taxon>
    </lineage>
</organism>
<comment type="subcellular location">
    <subcellularLocation>
        <location evidence="1">Cell membrane</location>
    </subcellularLocation>
</comment>
<evidence type="ECO:0000256" key="7">
    <source>
        <dbReference type="SAM" id="Phobius"/>
    </source>
</evidence>
<gene>
    <name evidence="8" type="ORF">GCM10009092_33440</name>
</gene>
<feature type="transmembrane region" description="Helical" evidence="7">
    <location>
        <begin position="23"/>
        <end position="41"/>
    </location>
</feature>
<evidence type="ECO:0000256" key="4">
    <source>
        <dbReference type="ARBA" id="ARBA00022692"/>
    </source>
</evidence>
<name>A0ABP3HFB9_9ALTE</name>
<comment type="caution">
    <text evidence="8">The sequence shown here is derived from an EMBL/GenBank/DDBJ whole genome shotgun (WGS) entry which is preliminary data.</text>
</comment>
<dbReference type="InterPro" id="IPR019305">
    <property type="entry name" value="Uncharacterised_Smp"/>
</dbReference>
<evidence type="ECO:0000313" key="9">
    <source>
        <dbReference type="Proteomes" id="UP001501757"/>
    </source>
</evidence>
<evidence type="ECO:0000256" key="6">
    <source>
        <dbReference type="ARBA" id="ARBA00023136"/>
    </source>
</evidence>
<evidence type="ECO:0000256" key="5">
    <source>
        <dbReference type="ARBA" id="ARBA00022989"/>
    </source>
</evidence>
<comment type="similarity">
    <text evidence="2">Belongs to the Smp family.</text>
</comment>
<keyword evidence="4 7" id="KW-0812">Transmembrane</keyword>
<evidence type="ECO:0000256" key="3">
    <source>
        <dbReference type="ARBA" id="ARBA00022475"/>
    </source>
</evidence>
<proteinExistence type="inferred from homology"/>
<protein>
    <submittedName>
        <fullName evidence="8">Uncharacterized protein</fullName>
    </submittedName>
</protein>
<evidence type="ECO:0000256" key="1">
    <source>
        <dbReference type="ARBA" id="ARBA00004236"/>
    </source>
</evidence>
<feature type="transmembrane region" description="Helical" evidence="7">
    <location>
        <begin position="171"/>
        <end position="189"/>
    </location>
</feature>
<keyword evidence="3" id="KW-1003">Cell membrane</keyword>
<accession>A0ABP3HFB9</accession>
<dbReference type="RefSeq" id="WP_343846438.1">
    <property type="nucleotide sequence ID" value="NZ_BAAAEI010000021.1"/>
</dbReference>
<sequence length="210" mass="23865">MNTKHLFHLEWGLPSTYSIYKRLANLGLAVVAAAVGINIWLSSVEQDQQILSAQADQLGNSLVSHSAKLAASLMQDQDINAVQRTLQQLVEDNHVLNATLHNEYGELMYEAGQSLDLVDMFKTQVSNQPMLYVKEVFQDDKLLGYIRLIMDRQAIMHFQTQVQDHRRQQTYALLLLAFAIGVLVTRAFYKVRYRKLVTAPSSASRPIEFK</sequence>